<dbReference type="Gene3D" id="3.40.50.12580">
    <property type="match status" value="1"/>
</dbReference>
<evidence type="ECO:0000256" key="6">
    <source>
        <dbReference type="ARBA" id="ARBA00023136"/>
    </source>
</evidence>
<dbReference type="GO" id="GO:0005886">
    <property type="term" value="C:plasma membrane"/>
    <property type="evidence" value="ECO:0007669"/>
    <property type="project" value="UniProtKB-SubCell"/>
</dbReference>
<dbReference type="GO" id="GO:0019350">
    <property type="term" value="P:teichoic acid biosynthetic process"/>
    <property type="evidence" value="ECO:0007669"/>
    <property type="project" value="UniProtKB-KW"/>
</dbReference>
<protein>
    <submittedName>
        <fullName evidence="7">CDP-glycerol:poly(Glycerophosphate) glycerophosphotransferase</fullName>
    </submittedName>
    <submittedName>
        <fullName evidence="8">Putative glycerophosphotransferase</fullName>
    </submittedName>
</protein>
<organism evidence="8">
    <name type="scientific">Escherichia coli</name>
    <dbReference type="NCBI Taxonomy" id="562"/>
    <lineage>
        <taxon>Bacteria</taxon>
        <taxon>Pseudomonadati</taxon>
        <taxon>Pseudomonadota</taxon>
        <taxon>Gammaproteobacteria</taxon>
        <taxon>Enterobacterales</taxon>
        <taxon>Enterobacteriaceae</taxon>
        <taxon>Escherichia</taxon>
    </lineage>
</organism>
<dbReference type="InterPro" id="IPR051612">
    <property type="entry name" value="Teichoic_Acid_Biosynth"/>
</dbReference>
<dbReference type="GO" id="GO:0047355">
    <property type="term" value="F:CDP-glycerol glycerophosphotransferase activity"/>
    <property type="evidence" value="ECO:0007669"/>
    <property type="project" value="InterPro"/>
</dbReference>
<dbReference type="Pfam" id="PF04464">
    <property type="entry name" value="Glyphos_transf"/>
    <property type="match status" value="1"/>
</dbReference>
<dbReference type="EMBL" id="AB811611">
    <property type="protein sequence ID" value="BAQ00794.1"/>
    <property type="molecule type" value="Genomic_DNA"/>
</dbReference>
<evidence type="ECO:0000256" key="5">
    <source>
        <dbReference type="ARBA" id="ARBA00022944"/>
    </source>
</evidence>
<dbReference type="AlphaFoldDB" id="A0A0A8J325"/>
<dbReference type="InterPro" id="IPR043149">
    <property type="entry name" value="TagF_N"/>
</dbReference>
<keyword evidence="4 8" id="KW-0808">Transferase</keyword>
<reference evidence="8" key="1">
    <citation type="journal article" date="2014" name="DNA Res.">
        <title>A complete view of the genetic diversity of the Escherichia coli O-antigen biosynthesis gene cluster.</title>
        <authorList>
            <person name="Iguchi A."/>
            <person name="Iyoda S."/>
            <person name="Kikuchi T."/>
            <person name="Ogura Y."/>
            <person name="Katsura K."/>
            <person name="Ohnishi M."/>
            <person name="Hayashi T."/>
            <person name="Thomson N.R."/>
        </authorList>
    </citation>
    <scope>NUCLEOTIDE SEQUENCE</scope>
    <source>
        <strain evidence="8">E40</strain>
    </source>
</reference>
<gene>
    <name evidence="7" type="primary">tagF</name>
</gene>
<name>A0A0A8J325_ECOLX</name>
<dbReference type="SUPFAM" id="SSF53756">
    <property type="entry name" value="UDP-Glycosyltransferase/glycogen phosphorylase"/>
    <property type="match status" value="1"/>
</dbReference>
<accession>A0A0A8J325</accession>
<evidence type="ECO:0000256" key="3">
    <source>
        <dbReference type="ARBA" id="ARBA00022475"/>
    </source>
</evidence>
<sequence>MKKIKFIVKFILGRIVYFLSGFFPRNPNIWVFGSFNGFEDNPKYLYLHVLNKNKEIRSIWIAKDKMELLQARNSGGEAYLFNSIKGFLFTLNAGIYIYSAYITDISFIASRKAKKVNLWHGIPIKKIEFDITSKPLVNHFSKANFINKMIYAYKHIVPDLLLCPSKYSAEYSFKSAFRISERQCLFARYPRVSALLEMKMNKENKKIILYMPTWRDKKPRFLDTAKIEFEKLNTIMRTYDALFVIKLHPLTIIDRAFEYSNISICNKDSDLNELLFVSDCLVTDYSSVVFDYLHLNKPIIFYNFDMDDYLKGREFYFDYNSIICGEIASDYSSLESKILAVIKGVDLFERKRKEIYDKFTSETGGNQLIVSSIKKIFEK</sequence>
<evidence type="ECO:0000313" key="8">
    <source>
        <dbReference type="EMBL" id="BAQ00794.1"/>
    </source>
</evidence>
<dbReference type="PANTHER" id="PTHR37316">
    <property type="entry name" value="TEICHOIC ACID GLYCEROL-PHOSPHATE PRIMASE"/>
    <property type="match status" value="1"/>
</dbReference>
<comment type="subcellular location">
    <subcellularLocation>
        <location evidence="1">Cell membrane</location>
        <topology evidence="1">Peripheral membrane protein</topology>
    </subcellularLocation>
</comment>
<dbReference type="InterPro" id="IPR043148">
    <property type="entry name" value="TagF_C"/>
</dbReference>
<dbReference type="InterPro" id="IPR007554">
    <property type="entry name" value="Glycerophosphate_synth"/>
</dbReference>
<reference evidence="7" key="2">
    <citation type="journal article" date="2016" name="PLoS ONE">
        <title>Comparison of O-Antigen Gene Clusters of All O-Serogroups of Escherichia coli and Proposal for Adopting a New Nomenclature for O-Typing.</title>
        <authorList>
            <person name="DebRoy C."/>
            <person name="Fratamico P.M."/>
            <person name="Yan X."/>
            <person name="Baranzoni G."/>
            <person name="Liu Y."/>
            <person name="Needleman D.S."/>
            <person name="Tebbs R."/>
            <person name="O'Connell C.D."/>
            <person name="Allred A."/>
            <person name="Swimley M."/>
            <person name="Mwangi M."/>
            <person name="Kapur V."/>
            <person name="Raygoza Garay J.A."/>
            <person name="Roberts E.L."/>
            <person name="Katani R."/>
        </authorList>
    </citation>
    <scope>NUCLEOTIDE SEQUENCE</scope>
    <source>
        <strain evidence="7">E 40</strain>
    </source>
</reference>
<dbReference type="RefSeq" id="WP_033552300.1">
    <property type="nucleotide sequence ID" value="NZ_CAJGEV010000002.1"/>
</dbReference>
<dbReference type="Gene3D" id="3.40.50.11820">
    <property type="match status" value="1"/>
</dbReference>
<evidence type="ECO:0000256" key="2">
    <source>
        <dbReference type="ARBA" id="ARBA00010488"/>
    </source>
</evidence>
<comment type="similarity">
    <text evidence="2">Belongs to the CDP-glycerol glycerophosphotransferase family.</text>
</comment>
<keyword evidence="6" id="KW-0472">Membrane</keyword>
<evidence type="ECO:0000256" key="1">
    <source>
        <dbReference type="ARBA" id="ARBA00004202"/>
    </source>
</evidence>
<evidence type="ECO:0000256" key="4">
    <source>
        <dbReference type="ARBA" id="ARBA00022679"/>
    </source>
</evidence>
<keyword evidence="5" id="KW-0777">Teichoic acid biosynthesis</keyword>
<keyword evidence="3" id="KW-1003">Cell membrane</keyword>
<dbReference type="PANTHER" id="PTHR37316:SF3">
    <property type="entry name" value="TEICHOIC ACID GLYCEROL-PHOSPHATE TRANSFERASE"/>
    <property type="match status" value="1"/>
</dbReference>
<evidence type="ECO:0000313" key="7">
    <source>
        <dbReference type="EMBL" id="AIG62597.1"/>
    </source>
</evidence>
<proteinExistence type="inferred from homology"/>
<dbReference type="EMBL" id="KJ755564">
    <property type="protein sequence ID" value="AIG62597.1"/>
    <property type="molecule type" value="Genomic_DNA"/>
</dbReference>